<dbReference type="PANTHER" id="PTHR43100">
    <property type="entry name" value="GLUTAMATE SYNTHASE [NADPH] SMALL CHAIN"/>
    <property type="match status" value="1"/>
</dbReference>
<dbReference type="InterPro" id="IPR028261">
    <property type="entry name" value="DPD_II"/>
</dbReference>
<dbReference type="GO" id="GO:0006537">
    <property type="term" value="P:glutamate biosynthetic process"/>
    <property type="evidence" value="ECO:0007669"/>
    <property type="project" value="UniProtKB-KW"/>
</dbReference>
<dbReference type="Pfam" id="PF07992">
    <property type="entry name" value="Pyr_redox_2"/>
    <property type="match status" value="1"/>
</dbReference>
<feature type="domain" description="FAD/NAD(P)-binding" evidence="5">
    <location>
        <begin position="147"/>
        <end position="462"/>
    </location>
</feature>
<dbReference type="InterPro" id="IPR036188">
    <property type="entry name" value="FAD/NAD-bd_sf"/>
</dbReference>
<keyword evidence="3" id="KW-0314">Glutamate biosynthesis</keyword>
<feature type="domain" description="Dihydroprymidine dehydrogenase" evidence="6">
    <location>
        <begin position="25"/>
        <end position="133"/>
    </location>
</feature>
<comment type="caution">
    <text evidence="7">The sequence shown here is derived from an EMBL/GenBank/DDBJ whole genome shotgun (WGS) entry which is preliminary data.</text>
</comment>
<dbReference type="InterPro" id="IPR023753">
    <property type="entry name" value="FAD/NAD-binding_dom"/>
</dbReference>
<dbReference type="InterPro" id="IPR051394">
    <property type="entry name" value="Glutamate_Synthase"/>
</dbReference>
<sequence>MTTLSKPFLEIPRRNAEERPVEERIRDYNKTAKEMTQEQVVEQAKRCMNCGVPFCHNYGCPLLNVIPEINHAVSRGQWHKALDLLLDTSPFPEFTGIVCPALCEGSCVNGKDGDSVTNREIEHRVIETGYENGWVRPNLPLVRTNKRVAVIGSGPSGLSCAEYLNRAGINVTVYEVAEHVGGFMRYGIPDFRLPKTVVERRVELMKAAGVRFEMNVRIGKDISPEYLLRGNDAIVLCCGSRAPRDLKVPGRELSGIHFAVDYLTQQNRINGGEIFEFDETKCAKDKHVVVIGGGDTGANCIGTAIRQGAADVMQIEIMPNAPMKRAADNPWPEWPRIFKESASHKEGCSRKWNINTLEAIGENGKVKALRCSEIEWLRGEDGRMYNVPKKDGEFILQADLVLLAMGFVGHAIPEIVSAFNLRTDERGCIFRDSTGMTSAKGVYIAGDCATGQSLVVRAITDGKHVANGIIRTLLN</sequence>
<evidence type="ECO:0000313" key="7">
    <source>
        <dbReference type="EMBL" id="PJJ40729.1"/>
    </source>
</evidence>
<evidence type="ECO:0000256" key="4">
    <source>
        <dbReference type="ARBA" id="ARBA00029440"/>
    </source>
</evidence>
<dbReference type="InterPro" id="IPR009051">
    <property type="entry name" value="Helical_ferredxn"/>
</dbReference>
<comment type="pathway">
    <text evidence="4">Amino-acid biosynthesis.</text>
</comment>
<evidence type="ECO:0000256" key="1">
    <source>
        <dbReference type="ARBA" id="ARBA00022605"/>
    </source>
</evidence>
<evidence type="ECO:0000259" key="6">
    <source>
        <dbReference type="Pfam" id="PF14691"/>
    </source>
</evidence>
<dbReference type="OrthoDB" id="9803192at2"/>
<dbReference type="PRINTS" id="PR00419">
    <property type="entry name" value="ADXRDTASE"/>
</dbReference>
<accession>A0A2M9A4W0</accession>
<dbReference type="InterPro" id="IPR006005">
    <property type="entry name" value="Glut_synth_ssu1"/>
</dbReference>
<dbReference type="GO" id="GO:0051536">
    <property type="term" value="F:iron-sulfur cluster binding"/>
    <property type="evidence" value="ECO:0007669"/>
    <property type="project" value="InterPro"/>
</dbReference>
<keyword evidence="2" id="KW-0560">Oxidoreductase</keyword>
<evidence type="ECO:0000259" key="5">
    <source>
        <dbReference type="Pfam" id="PF07992"/>
    </source>
</evidence>
<protein>
    <submittedName>
        <fullName evidence="7">Glutamate synthase (NADH) small subunit</fullName>
    </submittedName>
</protein>
<dbReference type="NCBIfam" id="TIGR01317">
    <property type="entry name" value="GOGAT_sm_gam"/>
    <property type="match status" value="1"/>
</dbReference>
<gene>
    <name evidence="7" type="ORF">BGX16_0670</name>
</gene>
<dbReference type="Gene3D" id="1.10.1060.10">
    <property type="entry name" value="Alpha-helical ferredoxin"/>
    <property type="match status" value="1"/>
</dbReference>
<dbReference type="SUPFAM" id="SSF46548">
    <property type="entry name" value="alpha-helical ferredoxin"/>
    <property type="match status" value="1"/>
</dbReference>
<reference evidence="7 8" key="1">
    <citation type="submission" date="2017-11" db="EMBL/GenBank/DDBJ databases">
        <title>Animal gut microbial communities from fecal samples from Wisconsin, USA.</title>
        <authorList>
            <person name="Neumann A."/>
        </authorList>
    </citation>
    <scope>NUCLEOTIDE SEQUENCE [LARGE SCALE GENOMIC DNA]</scope>
    <source>
        <strain evidence="7 8">UWS3</strain>
    </source>
</reference>
<organism evidence="7 8">
    <name type="scientific">Hallerella succinigenes</name>
    <dbReference type="NCBI Taxonomy" id="1896222"/>
    <lineage>
        <taxon>Bacteria</taxon>
        <taxon>Pseudomonadati</taxon>
        <taxon>Fibrobacterota</taxon>
        <taxon>Fibrobacteria</taxon>
        <taxon>Fibrobacterales</taxon>
        <taxon>Fibrobacteraceae</taxon>
        <taxon>Hallerella</taxon>
    </lineage>
</organism>
<keyword evidence="8" id="KW-1185">Reference proteome</keyword>
<dbReference type="PANTHER" id="PTHR43100:SF1">
    <property type="entry name" value="GLUTAMATE SYNTHASE [NADPH] SMALL CHAIN"/>
    <property type="match status" value="1"/>
</dbReference>
<dbReference type="RefSeq" id="WP_100424784.1">
    <property type="nucleotide sequence ID" value="NZ_PGEX01000001.1"/>
</dbReference>
<dbReference type="AlphaFoldDB" id="A0A2M9A4W0"/>
<name>A0A2M9A4W0_9BACT</name>
<keyword evidence="1" id="KW-0028">Amino-acid biosynthesis</keyword>
<dbReference type="SUPFAM" id="SSF51971">
    <property type="entry name" value="Nucleotide-binding domain"/>
    <property type="match status" value="2"/>
</dbReference>
<dbReference type="Gene3D" id="3.50.50.60">
    <property type="entry name" value="FAD/NAD(P)-binding domain"/>
    <property type="match status" value="2"/>
</dbReference>
<dbReference type="Pfam" id="PF14691">
    <property type="entry name" value="Fer4_20"/>
    <property type="match status" value="1"/>
</dbReference>
<evidence type="ECO:0000256" key="2">
    <source>
        <dbReference type="ARBA" id="ARBA00023002"/>
    </source>
</evidence>
<evidence type="ECO:0000256" key="3">
    <source>
        <dbReference type="ARBA" id="ARBA00023164"/>
    </source>
</evidence>
<proteinExistence type="predicted"/>
<dbReference type="EMBL" id="PGEX01000001">
    <property type="protein sequence ID" value="PJJ40729.1"/>
    <property type="molecule type" value="Genomic_DNA"/>
</dbReference>
<dbReference type="Proteomes" id="UP000231134">
    <property type="component" value="Unassembled WGS sequence"/>
</dbReference>
<evidence type="ECO:0000313" key="8">
    <source>
        <dbReference type="Proteomes" id="UP000231134"/>
    </source>
</evidence>
<dbReference type="GO" id="GO:0016639">
    <property type="term" value="F:oxidoreductase activity, acting on the CH-NH2 group of donors, NAD or NADP as acceptor"/>
    <property type="evidence" value="ECO:0007669"/>
    <property type="project" value="InterPro"/>
</dbReference>